<dbReference type="RefSeq" id="WP_114282064.1">
    <property type="nucleotide sequence ID" value="NZ_PSYR01000001.1"/>
</dbReference>
<evidence type="ECO:0000256" key="3">
    <source>
        <dbReference type="ARBA" id="ARBA00011977"/>
    </source>
</evidence>
<evidence type="ECO:0000313" key="9">
    <source>
        <dbReference type="Proteomes" id="UP000253250"/>
    </source>
</evidence>
<proteinExistence type="predicted"/>
<sequence length="183" mass="21077">MSAAYPREIRSYARRERPLGDAARAARERLWGRFAIADHEWPRIGEGCRDIVLDVGFGDGESLLTLAAADTARDYVGVEVYRAGLVKALRAIEQAGLTNVRVIEADVHDVFRLIPDQRIAVIQVFFPDPWPKTRHHKRRLVQGPFLREAARILRPGGCCIWPRTGRLMRTRCWRRPRRSRPWS</sequence>
<dbReference type="PROSITE" id="PS51625">
    <property type="entry name" value="SAM_MT_TRMB"/>
    <property type="match status" value="1"/>
</dbReference>
<dbReference type="GO" id="GO:0043527">
    <property type="term" value="C:tRNA methyltransferase complex"/>
    <property type="evidence" value="ECO:0007669"/>
    <property type="project" value="TreeGrafter"/>
</dbReference>
<dbReference type="EMBL" id="PSYR01000001">
    <property type="protein sequence ID" value="RCN58238.1"/>
    <property type="molecule type" value="Genomic_DNA"/>
</dbReference>
<dbReference type="Proteomes" id="UP000253250">
    <property type="component" value="Unassembled WGS sequence"/>
</dbReference>
<dbReference type="OrthoDB" id="9802090at2"/>
<dbReference type="Gene3D" id="3.40.50.150">
    <property type="entry name" value="Vaccinia Virus protein VP39"/>
    <property type="match status" value="1"/>
</dbReference>
<dbReference type="SUPFAM" id="SSF53335">
    <property type="entry name" value="S-adenosyl-L-methionine-dependent methyltransferases"/>
    <property type="match status" value="1"/>
</dbReference>
<evidence type="ECO:0000256" key="7">
    <source>
        <dbReference type="ARBA" id="ARBA00022694"/>
    </source>
</evidence>
<keyword evidence="6" id="KW-0949">S-adenosyl-L-methionine</keyword>
<keyword evidence="7" id="KW-0819">tRNA processing</keyword>
<keyword evidence="9" id="KW-1185">Reference proteome</keyword>
<comment type="catalytic activity">
    <reaction evidence="1">
        <text>guanosine(46) in tRNA + S-adenosyl-L-methionine = N(7)-methylguanosine(46) in tRNA + S-adenosyl-L-homocysteine</text>
        <dbReference type="Rhea" id="RHEA:42708"/>
        <dbReference type="Rhea" id="RHEA-COMP:10188"/>
        <dbReference type="Rhea" id="RHEA-COMP:10189"/>
        <dbReference type="ChEBI" id="CHEBI:57856"/>
        <dbReference type="ChEBI" id="CHEBI:59789"/>
        <dbReference type="ChEBI" id="CHEBI:74269"/>
        <dbReference type="ChEBI" id="CHEBI:74480"/>
        <dbReference type="EC" id="2.1.1.33"/>
    </reaction>
</comment>
<dbReference type="EC" id="2.1.1.33" evidence="3"/>
<evidence type="ECO:0000256" key="6">
    <source>
        <dbReference type="ARBA" id="ARBA00022691"/>
    </source>
</evidence>
<dbReference type="PANTHER" id="PTHR23417:SF14">
    <property type="entry name" value="PENTACOTRIPEPTIDE-REPEAT REGION OF PRORP DOMAIN-CONTAINING PROTEIN"/>
    <property type="match status" value="1"/>
</dbReference>
<name>A0A368HIC8_9GAMM</name>
<keyword evidence="4" id="KW-0489">Methyltransferase</keyword>
<evidence type="ECO:0000256" key="2">
    <source>
        <dbReference type="ARBA" id="ARBA00003015"/>
    </source>
</evidence>
<evidence type="ECO:0000256" key="1">
    <source>
        <dbReference type="ARBA" id="ARBA00000142"/>
    </source>
</evidence>
<dbReference type="PANTHER" id="PTHR23417">
    <property type="entry name" value="3-DEOXY-D-MANNO-OCTULOSONIC-ACID TRANSFERASE/TRNA GUANINE-N 7 - -METHYLTRANSFERASE"/>
    <property type="match status" value="1"/>
</dbReference>
<evidence type="ECO:0000256" key="4">
    <source>
        <dbReference type="ARBA" id="ARBA00022603"/>
    </source>
</evidence>
<gene>
    <name evidence="8" type="ORF">C4900_00030</name>
</gene>
<reference evidence="8 9" key="1">
    <citation type="submission" date="2018-02" db="EMBL/GenBank/DDBJ databases">
        <title>Insights into the biology of acidophilic members of the Acidiferrobacteraceae family derived from comparative genomic analyses.</title>
        <authorList>
            <person name="Issotta F."/>
            <person name="Thyssen C."/>
            <person name="Mena C."/>
            <person name="Moya A."/>
            <person name="Bellenberg S."/>
            <person name="Sproer C."/>
            <person name="Covarrubias P.C."/>
            <person name="Sand W."/>
            <person name="Quatrini R."/>
            <person name="Vera M."/>
        </authorList>
    </citation>
    <scope>NUCLEOTIDE SEQUENCE [LARGE SCALE GENOMIC DNA]</scope>
    <source>
        <strain evidence="9">m-1</strain>
    </source>
</reference>
<comment type="caution">
    <text evidence="8">The sequence shown here is derived from an EMBL/GenBank/DDBJ whole genome shotgun (WGS) entry which is preliminary data.</text>
</comment>
<dbReference type="GO" id="GO:0008176">
    <property type="term" value="F:tRNA (guanine(46)-N7)-methyltransferase activity"/>
    <property type="evidence" value="ECO:0007669"/>
    <property type="project" value="UniProtKB-EC"/>
</dbReference>
<organism evidence="8 9">
    <name type="scientific">Acidiferrobacter thiooxydans</name>
    <dbReference type="NCBI Taxonomy" id="163359"/>
    <lineage>
        <taxon>Bacteria</taxon>
        <taxon>Pseudomonadati</taxon>
        <taxon>Pseudomonadota</taxon>
        <taxon>Gammaproteobacteria</taxon>
        <taxon>Acidiferrobacterales</taxon>
        <taxon>Acidiferrobacteraceae</taxon>
        <taxon>Acidiferrobacter</taxon>
    </lineage>
</organism>
<evidence type="ECO:0000313" key="8">
    <source>
        <dbReference type="EMBL" id="RCN58238.1"/>
    </source>
</evidence>
<dbReference type="InterPro" id="IPR029063">
    <property type="entry name" value="SAM-dependent_MTases_sf"/>
</dbReference>
<dbReference type="Pfam" id="PF02390">
    <property type="entry name" value="Methyltransf_4"/>
    <property type="match status" value="1"/>
</dbReference>
<evidence type="ECO:0000256" key="5">
    <source>
        <dbReference type="ARBA" id="ARBA00022679"/>
    </source>
</evidence>
<dbReference type="AlphaFoldDB" id="A0A368HIC8"/>
<comment type="function">
    <text evidence="2">Catalyzes the formation of N(7)-methylguanine at position 46 (m7G46) in tRNA.</text>
</comment>
<protein>
    <recommendedName>
        <fullName evidence="3">tRNA (guanine(46)-N(7))-methyltransferase</fullName>
        <ecNumber evidence="3">2.1.1.33</ecNumber>
    </recommendedName>
</protein>
<dbReference type="CDD" id="cd02440">
    <property type="entry name" value="AdoMet_MTases"/>
    <property type="match status" value="1"/>
</dbReference>
<accession>A0A368HIC8</accession>
<keyword evidence="5" id="KW-0808">Transferase</keyword>
<dbReference type="InterPro" id="IPR003358">
    <property type="entry name" value="tRNA_(Gua-N-7)_MeTrfase_Trmb"/>
</dbReference>